<evidence type="ECO:0000313" key="1">
    <source>
        <dbReference type="EMBL" id="CAF0867188.1"/>
    </source>
</evidence>
<gene>
    <name evidence="2" type="ORF">JXQ802_LOCUS19688</name>
    <name evidence="3" type="ORF">JXQ802_LOCUS19761</name>
    <name evidence="1" type="ORF">PYM288_LOCUS7853</name>
</gene>
<accession>A0A814PUL1</accession>
<dbReference type="AlphaFoldDB" id="A0A814PUL1"/>
<organism evidence="2 4">
    <name type="scientific">Rotaria sordida</name>
    <dbReference type="NCBI Taxonomy" id="392033"/>
    <lineage>
        <taxon>Eukaryota</taxon>
        <taxon>Metazoa</taxon>
        <taxon>Spiralia</taxon>
        <taxon>Gnathifera</taxon>
        <taxon>Rotifera</taxon>
        <taxon>Eurotatoria</taxon>
        <taxon>Bdelloidea</taxon>
        <taxon>Philodinida</taxon>
        <taxon>Philodinidae</taxon>
        <taxon>Rotaria</taxon>
    </lineage>
</organism>
<keyword evidence="4" id="KW-1185">Reference proteome</keyword>
<protein>
    <submittedName>
        <fullName evidence="2">Uncharacterized protein</fullName>
    </submittedName>
</protein>
<evidence type="ECO:0000313" key="2">
    <source>
        <dbReference type="EMBL" id="CAF1110799.1"/>
    </source>
</evidence>
<name>A0A814PUL1_9BILA</name>
<comment type="caution">
    <text evidence="2">The sequence shown here is derived from an EMBL/GenBank/DDBJ whole genome shotgun (WGS) entry which is preliminary data.</text>
</comment>
<evidence type="ECO:0000313" key="4">
    <source>
        <dbReference type="Proteomes" id="UP000663870"/>
    </source>
</evidence>
<dbReference type="Proteomes" id="UP000663870">
    <property type="component" value="Unassembled WGS sequence"/>
</dbReference>
<dbReference type="Proteomes" id="UP000663854">
    <property type="component" value="Unassembled WGS sequence"/>
</dbReference>
<sequence length="100" mass="11394">MVFQFYWCAGPIRNLRNMYTVVDSHIPVRFREDLDTGYLDFHDYVEGPIDPTIFTSMTDAYGPCHPGHGSAGSTDRTRTHYTAQTLRRSWPCDNPTCSSA</sequence>
<dbReference type="EMBL" id="CAJNOL010000549">
    <property type="protein sequence ID" value="CAF1112269.1"/>
    <property type="molecule type" value="Genomic_DNA"/>
</dbReference>
<reference evidence="2" key="1">
    <citation type="submission" date="2021-02" db="EMBL/GenBank/DDBJ databases">
        <authorList>
            <person name="Nowell W R."/>
        </authorList>
    </citation>
    <scope>NUCLEOTIDE SEQUENCE</scope>
</reference>
<proteinExistence type="predicted"/>
<dbReference type="EMBL" id="CAJNOH010000100">
    <property type="protein sequence ID" value="CAF0867188.1"/>
    <property type="molecule type" value="Genomic_DNA"/>
</dbReference>
<dbReference type="EMBL" id="CAJNOL010000545">
    <property type="protein sequence ID" value="CAF1110799.1"/>
    <property type="molecule type" value="Genomic_DNA"/>
</dbReference>
<evidence type="ECO:0000313" key="3">
    <source>
        <dbReference type="EMBL" id="CAF1112269.1"/>
    </source>
</evidence>